<dbReference type="InterPro" id="IPR050707">
    <property type="entry name" value="HTH_MetabolicPath_Reg"/>
</dbReference>
<dbReference type="SUPFAM" id="SSF55781">
    <property type="entry name" value="GAF domain-like"/>
    <property type="match status" value="1"/>
</dbReference>
<evidence type="ECO:0000259" key="4">
    <source>
        <dbReference type="PROSITE" id="PS51077"/>
    </source>
</evidence>
<dbReference type="GO" id="GO:0003677">
    <property type="term" value="F:DNA binding"/>
    <property type="evidence" value="ECO:0007669"/>
    <property type="project" value="UniProtKB-KW"/>
</dbReference>
<reference evidence="6 7" key="1">
    <citation type="submission" date="2016-10" db="EMBL/GenBank/DDBJ databases">
        <title>The whole genome sequencing and assembly of Aeribacillus pallidus KCTC3564 strain.</title>
        <authorList>
            <person name="Lee Y.-J."/>
            <person name="Park M.-K."/>
            <person name="Yi H."/>
            <person name="Bahn Y.-S."/>
            <person name="Kim J.F."/>
            <person name="Lee D.-W."/>
        </authorList>
    </citation>
    <scope>NUCLEOTIDE SEQUENCE [LARGE SCALE GENOMIC DNA]</scope>
    <source>
        <strain evidence="6 7">KCTC3564</strain>
    </source>
</reference>
<protein>
    <recommendedName>
        <fullName evidence="8">IclR family transcriptional regulator</fullName>
    </recommendedName>
</protein>
<feature type="domain" description="HTH iclR-type" evidence="4">
    <location>
        <begin position="7"/>
        <end position="69"/>
    </location>
</feature>
<dbReference type="InterPro" id="IPR036388">
    <property type="entry name" value="WH-like_DNA-bd_sf"/>
</dbReference>
<dbReference type="PANTHER" id="PTHR30136">
    <property type="entry name" value="HELIX-TURN-HELIX TRANSCRIPTIONAL REGULATOR, ICLR FAMILY"/>
    <property type="match status" value="1"/>
</dbReference>
<name>A0A161W9Q3_9BACI</name>
<dbReference type="Gene3D" id="1.10.10.10">
    <property type="entry name" value="Winged helix-like DNA-binding domain superfamily/Winged helix DNA-binding domain"/>
    <property type="match status" value="1"/>
</dbReference>
<evidence type="ECO:0008006" key="8">
    <source>
        <dbReference type="Google" id="ProtNLM"/>
    </source>
</evidence>
<dbReference type="Pfam" id="PF01614">
    <property type="entry name" value="IclR_C"/>
    <property type="match status" value="1"/>
</dbReference>
<keyword evidence="3" id="KW-0804">Transcription</keyword>
<dbReference type="EMBL" id="CP017703">
    <property type="protein sequence ID" value="ASS91457.1"/>
    <property type="molecule type" value="Genomic_DNA"/>
</dbReference>
<proteinExistence type="predicted"/>
<sequence length="257" mass="29653">MNETYSIHTIKNAMNILKLFTKENPEWKLSEISKQLHLNISTTKRLLVTLEDYGYILRDSQSKRYRLGYMFLHLSEIITTTMEIRKEARPVLEELVQKLDEAVHLGVLEGTDIAYLDKIESKHPIRLNSHIGKRNPSYCTACGKIMLAYQKEEKREKLVKKIEENGIVRYGQNTVTSAHELITQLKEIQKQGFAICIDEFYQGISIGAPVYDYTNEVIAAISVTGRSNRITKEDIPYFTQEVIRAAKKLSKMLGYFN</sequence>
<dbReference type="InterPro" id="IPR005471">
    <property type="entry name" value="Tscrpt_reg_IclR_N"/>
</dbReference>
<dbReference type="PANTHER" id="PTHR30136:SF35">
    <property type="entry name" value="HTH-TYPE TRANSCRIPTIONAL REGULATOR RV1719"/>
    <property type="match status" value="1"/>
</dbReference>
<dbReference type="SMART" id="SM00346">
    <property type="entry name" value="HTH_ICLR"/>
    <property type="match status" value="1"/>
</dbReference>
<dbReference type="PROSITE" id="PS51077">
    <property type="entry name" value="HTH_ICLR"/>
    <property type="match status" value="1"/>
</dbReference>
<accession>A0A223E861</accession>
<evidence type="ECO:0000313" key="7">
    <source>
        <dbReference type="Proteomes" id="UP000214606"/>
    </source>
</evidence>
<dbReference type="SUPFAM" id="SSF46785">
    <property type="entry name" value="Winged helix' DNA-binding domain"/>
    <property type="match status" value="1"/>
</dbReference>
<dbReference type="InterPro" id="IPR029016">
    <property type="entry name" value="GAF-like_dom_sf"/>
</dbReference>
<evidence type="ECO:0000256" key="2">
    <source>
        <dbReference type="ARBA" id="ARBA00023125"/>
    </source>
</evidence>
<dbReference type="Gene3D" id="3.30.450.40">
    <property type="match status" value="1"/>
</dbReference>
<evidence type="ECO:0000259" key="5">
    <source>
        <dbReference type="PROSITE" id="PS51078"/>
    </source>
</evidence>
<dbReference type="KEGG" id="apak:AP3564_15650"/>
<evidence type="ECO:0000256" key="1">
    <source>
        <dbReference type="ARBA" id="ARBA00023015"/>
    </source>
</evidence>
<dbReference type="Proteomes" id="UP000214606">
    <property type="component" value="Chromosome"/>
</dbReference>
<feature type="domain" description="IclR-ED" evidence="5">
    <location>
        <begin position="70"/>
        <end position="255"/>
    </location>
</feature>
<keyword evidence="2" id="KW-0238">DNA-binding</keyword>
<accession>A0A161W9Q3</accession>
<organism evidence="6 7">
    <name type="scientific">Aeribacillus pallidus</name>
    <dbReference type="NCBI Taxonomy" id="33936"/>
    <lineage>
        <taxon>Bacteria</taxon>
        <taxon>Bacillati</taxon>
        <taxon>Bacillota</taxon>
        <taxon>Bacilli</taxon>
        <taxon>Bacillales</taxon>
        <taxon>Bacillaceae</taxon>
        <taxon>Aeribacillus</taxon>
    </lineage>
</organism>
<dbReference type="GO" id="GO:0003700">
    <property type="term" value="F:DNA-binding transcription factor activity"/>
    <property type="evidence" value="ECO:0007669"/>
    <property type="project" value="TreeGrafter"/>
</dbReference>
<evidence type="ECO:0000256" key="3">
    <source>
        <dbReference type="ARBA" id="ARBA00023163"/>
    </source>
</evidence>
<dbReference type="PROSITE" id="PS51078">
    <property type="entry name" value="ICLR_ED"/>
    <property type="match status" value="1"/>
</dbReference>
<dbReference type="AlphaFoldDB" id="A0A161W9Q3"/>
<dbReference type="InterPro" id="IPR036390">
    <property type="entry name" value="WH_DNA-bd_sf"/>
</dbReference>
<dbReference type="Pfam" id="PF09339">
    <property type="entry name" value="HTH_IclR"/>
    <property type="match status" value="1"/>
</dbReference>
<dbReference type="InterPro" id="IPR014757">
    <property type="entry name" value="Tscrpt_reg_IclR_C"/>
</dbReference>
<dbReference type="RefSeq" id="WP_066247440.1">
    <property type="nucleotide sequence ID" value="NZ_CP017703.1"/>
</dbReference>
<dbReference type="GO" id="GO:0045892">
    <property type="term" value="P:negative regulation of DNA-templated transcription"/>
    <property type="evidence" value="ECO:0007669"/>
    <property type="project" value="TreeGrafter"/>
</dbReference>
<evidence type="ECO:0000313" key="6">
    <source>
        <dbReference type="EMBL" id="ASS91457.1"/>
    </source>
</evidence>
<keyword evidence="1" id="KW-0805">Transcription regulation</keyword>
<gene>
    <name evidence="6" type="ORF">AP3564_15650</name>
</gene>